<evidence type="ECO:0000313" key="3">
    <source>
        <dbReference type="Proteomes" id="UP000231456"/>
    </source>
</evidence>
<evidence type="ECO:0000256" key="1">
    <source>
        <dbReference type="SAM" id="MobiDB-lite"/>
    </source>
</evidence>
<accession>A0A2M8FB18</accession>
<dbReference type="AlphaFoldDB" id="A0A2M8FB18"/>
<sequence>MNENFSPELSPGVQASETAADARSEEIMKIGEFIFTEFSKGEGIRNASEIKIFAASIVSELSKSQRFILAGMSKSEIVSMYRQAIQKKIEEWHKGRKVSKAEFFYTKFAEEIHAALLAYQPEQEV</sequence>
<reference evidence="3" key="1">
    <citation type="submission" date="2017-09" db="EMBL/GenBank/DDBJ databases">
        <title>Depth-based differentiation of microbial function through sediment-hosted aquifers and enrichment of novel symbionts in the deep terrestrial subsurface.</title>
        <authorList>
            <person name="Probst A.J."/>
            <person name="Ladd B."/>
            <person name="Jarett J.K."/>
            <person name="Geller-Mcgrath D.E."/>
            <person name="Sieber C.M.K."/>
            <person name="Emerson J.B."/>
            <person name="Anantharaman K."/>
            <person name="Thomas B.C."/>
            <person name="Malmstrom R."/>
            <person name="Stieglmeier M."/>
            <person name="Klingl A."/>
            <person name="Woyke T."/>
            <person name="Ryan C.M."/>
            <person name="Banfield J.F."/>
        </authorList>
    </citation>
    <scope>NUCLEOTIDE SEQUENCE [LARGE SCALE GENOMIC DNA]</scope>
</reference>
<organism evidence="2 3">
    <name type="scientific">Candidatus Magasanikbacteria bacterium CG_4_9_14_0_2_um_filter_42_11</name>
    <dbReference type="NCBI Taxonomy" id="1974643"/>
    <lineage>
        <taxon>Bacteria</taxon>
        <taxon>Candidatus Magasanikiibacteriota</taxon>
    </lineage>
</organism>
<dbReference type="Proteomes" id="UP000231456">
    <property type="component" value="Unassembled WGS sequence"/>
</dbReference>
<feature type="region of interest" description="Disordered" evidence="1">
    <location>
        <begin position="1"/>
        <end position="20"/>
    </location>
</feature>
<protein>
    <submittedName>
        <fullName evidence="2">Uncharacterized protein</fullName>
    </submittedName>
</protein>
<dbReference type="EMBL" id="PFRH01000014">
    <property type="protein sequence ID" value="PJC52917.1"/>
    <property type="molecule type" value="Genomic_DNA"/>
</dbReference>
<evidence type="ECO:0000313" key="2">
    <source>
        <dbReference type="EMBL" id="PJC52917.1"/>
    </source>
</evidence>
<proteinExistence type="predicted"/>
<gene>
    <name evidence="2" type="ORF">CO030_00385</name>
</gene>
<name>A0A2M8FB18_9BACT</name>
<comment type="caution">
    <text evidence="2">The sequence shown here is derived from an EMBL/GenBank/DDBJ whole genome shotgun (WGS) entry which is preliminary data.</text>
</comment>
<feature type="compositionally biased region" description="Polar residues" evidence="1">
    <location>
        <begin position="1"/>
        <end position="17"/>
    </location>
</feature>